<keyword evidence="3" id="KW-1185">Reference proteome</keyword>
<keyword evidence="1" id="KW-1133">Transmembrane helix</keyword>
<dbReference type="InterPro" id="IPR036259">
    <property type="entry name" value="MFS_trans_sf"/>
</dbReference>
<accession>A0A7W6JS75</accession>
<evidence type="ECO:0000313" key="2">
    <source>
        <dbReference type="EMBL" id="MBB4098652.1"/>
    </source>
</evidence>
<sequence>MLRKIRTLAVKPAPGATPTLTLLLGGLAAFGAYFAMYAFRKPFAAATFADIGGWHFEIDYKTALLIAQVFGYALSKLIGVRVIAEFGRQGRAALILALIGTSWLALVLFALVPPPYNIACLFLNGLPLGMIWGLVFSYVEGRRVSELLGAMLCASFILSSGVVKSVAVLFLHAGVPEIWMPAVTGLAFVPVLLVSLWWLERMPPPDARDEVERVARVPMRRADRAAFLREHGLSLLLLVAGYVLLTAIRDFRDNFAAELWAAMGHGGEAAMFSASELPVAVISLAGLAALMLVRDNMRALLAMHGVIVLGALLLGLSTLAFQAGLLAPLPWMVLTGAGLYLAYTPFNAMLFDRMIAAIGKAGNAGFLIYIADASGYAGSVALLLFRSLAAPKMDWLPFFIEVSYATAIAVGALTILSAVGFALRGRRQGQSHAAA</sequence>
<evidence type="ECO:0000313" key="3">
    <source>
        <dbReference type="Proteomes" id="UP000557392"/>
    </source>
</evidence>
<feature type="transmembrane region" description="Helical" evidence="1">
    <location>
        <begin position="363"/>
        <end position="384"/>
    </location>
</feature>
<protein>
    <recommendedName>
        <fullName evidence="4">MFS transporter</fullName>
    </recommendedName>
</protein>
<feature type="transmembrane region" description="Helical" evidence="1">
    <location>
        <begin position="269"/>
        <end position="293"/>
    </location>
</feature>
<gene>
    <name evidence="2" type="ORF">GGR46_002216</name>
</gene>
<evidence type="ECO:0000256" key="1">
    <source>
        <dbReference type="SAM" id="Phobius"/>
    </source>
</evidence>
<feature type="transmembrane region" description="Helical" evidence="1">
    <location>
        <begin position="300"/>
        <end position="323"/>
    </location>
</feature>
<keyword evidence="1" id="KW-0812">Transmembrane</keyword>
<dbReference type="Proteomes" id="UP000557392">
    <property type="component" value="Unassembled WGS sequence"/>
</dbReference>
<feature type="transmembrane region" description="Helical" evidence="1">
    <location>
        <begin position="404"/>
        <end position="423"/>
    </location>
</feature>
<dbReference type="AlphaFoldDB" id="A0A7W6JS75"/>
<feature type="transmembrane region" description="Helical" evidence="1">
    <location>
        <begin position="92"/>
        <end position="110"/>
    </location>
</feature>
<feature type="transmembrane region" description="Helical" evidence="1">
    <location>
        <begin position="60"/>
        <end position="80"/>
    </location>
</feature>
<feature type="transmembrane region" description="Helical" evidence="1">
    <location>
        <begin position="226"/>
        <end position="249"/>
    </location>
</feature>
<keyword evidence="1" id="KW-0472">Membrane</keyword>
<proteinExistence type="predicted"/>
<dbReference type="InterPro" id="IPR043745">
    <property type="entry name" value="DUF5690"/>
</dbReference>
<feature type="transmembrane region" description="Helical" evidence="1">
    <location>
        <begin position="20"/>
        <end position="40"/>
    </location>
</feature>
<organism evidence="2 3">
    <name type="scientific">Sphingomonas kyeonggiensis</name>
    <dbReference type="NCBI Taxonomy" id="1268553"/>
    <lineage>
        <taxon>Bacteria</taxon>
        <taxon>Pseudomonadati</taxon>
        <taxon>Pseudomonadota</taxon>
        <taxon>Alphaproteobacteria</taxon>
        <taxon>Sphingomonadales</taxon>
        <taxon>Sphingomonadaceae</taxon>
        <taxon>Sphingomonas</taxon>
    </lineage>
</organism>
<feature type="transmembrane region" description="Helical" evidence="1">
    <location>
        <begin position="116"/>
        <end position="135"/>
    </location>
</feature>
<comment type="caution">
    <text evidence="2">The sequence shown here is derived from an EMBL/GenBank/DDBJ whole genome shotgun (WGS) entry which is preliminary data.</text>
</comment>
<feature type="transmembrane region" description="Helical" evidence="1">
    <location>
        <begin position="178"/>
        <end position="199"/>
    </location>
</feature>
<evidence type="ECO:0008006" key="4">
    <source>
        <dbReference type="Google" id="ProtNLM"/>
    </source>
</evidence>
<name>A0A7W6JS75_9SPHN</name>
<reference evidence="2 3" key="1">
    <citation type="submission" date="2020-08" db="EMBL/GenBank/DDBJ databases">
        <title>Genomic Encyclopedia of Type Strains, Phase IV (KMG-IV): sequencing the most valuable type-strain genomes for metagenomic binning, comparative biology and taxonomic classification.</title>
        <authorList>
            <person name="Goeker M."/>
        </authorList>
    </citation>
    <scope>NUCLEOTIDE SEQUENCE [LARGE SCALE GENOMIC DNA]</scope>
    <source>
        <strain evidence="2 3">DSM 101806</strain>
    </source>
</reference>
<dbReference type="SUPFAM" id="SSF103473">
    <property type="entry name" value="MFS general substrate transporter"/>
    <property type="match status" value="1"/>
</dbReference>
<feature type="transmembrane region" description="Helical" evidence="1">
    <location>
        <begin position="329"/>
        <end position="351"/>
    </location>
</feature>
<dbReference type="RefSeq" id="WP_221262702.1">
    <property type="nucleotide sequence ID" value="NZ_JACIEH010000002.1"/>
</dbReference>
<feature type="transmembrane region" description="Helical" evidence="1">
    <location>
        <begin position="147"/>
        <end position="172"/>
    </location>
</feature>
<dbReference type="EMBL" id="JACIEH010000002">
    <property type="protein sequence ID" value="MBB4098652.1"/>
    <property type="molecule type" value="Genomic_DNA"/>
</dbReference>
<dbReference type="Pfam" id="PF18943">
    <property type="entry name" value="DUF5690"/>
    <property type="match status" value="1"/>
</dbReference>